<dbReference type="Proteomes" id="UP000807825">
    <property type="component" value="Unassembled WGS sequence"/>
</dbReference>
<dbReference type="SUPFAM" id="SSF52540">
    <property type="entry name" value="P-loop containing nucleoside triphosphate hydrolases"/>
    <property type="match status" value="1"/>
</dbReference>
<dbReference type="PROSITE" id="PS50045">
    <property type="entry name" value="SIGMA54_INTERACT_4"/>
    <property type="match status" value="1"/>
</dbReference>
<evidence type="ECO:0000259" key="4">
    <source>
        <dbReference type="PROSITE" id="PS50112"/>
    </source>
</evidence>
<dbReference type="InterPro" id="IPR013656">
    <property type="entry name" value="PAS_4"/>
</dbReference>
<dbReference type="PANTHER" id="PTHR32071:SF121">
    <property type="entry name" value="SIGMA L-DEPENDENT TRANSCRIPTIONAL REGULATOR YQIR-RELATED"/>
    <property type="match status" value="1"/>
</dbReference>
<dbReference type="PANTHER" id="PTHR32071">
    <property type="entry name" value="TRANSCRIPTIONAL REGULATORY PROTEIN"/>
    <property type="match status" value="1"/>
</dbReference>
<dbReference type="PROSITE" id="PS50112">
    <property type="entry name" value="PAS"/>
    <property type="match status" value="1"/>
</dbReference>
<dbReference type="InterPro" id="IPR025662">
    <property type="entry name" value="Sigma_54_int_dom_ATP-bd_1"/>
</dbReference>
<accession>A0A9D6UZQ6</accession>
<dbReference type="SMART" id="SM00382">
    <property type="entry name" value="AAA"/>
    <property type="match status" value="1"/>
</dbReference>
<dbReference type="Pfam" id="PF08448">
    <property type="entry name" value="PAS_4"/>
    <property type="match status" value="1"/>
</dbReference>
<dbReference type="InterPro" id="IPR027417">
    <property type="entry name" value="P-loop_NTPase"/>
</dbReference>
<dbReference type="InterPro" id="IPR000014">
    <property type="entry name" value="PAS"/>
</dbReference>
<dbReference type="Pfam" id="PF00158">
    <property type="entry name" value="Sigma54_activat"/>
    <property type="match status" value="1"/>
</dbReference>
<dbReference type="FunFam" id="3.40.50.300:FF:000006">
    <property type="entry name" value="DNA-binding transcriptional regulator NtrC"/>
    <property type="match status" value="1"/>
</dbReference>
<evidence type="ECO:0000256" key="2">
    <source>
        <dbReference type="ARBA" id="ARBA00022840"/>
    </source>
</evidence>
<dbReference type="CDD" id="cd00130">
    <property type="entry name" value="PAS"/>
    <property type="match status" value="1"/>
</dbReference>
<dbReference type="NCBIfam" id="TIGR00229">
    <property type="entry name" value="sensory_box"/>
    <property type="match status" value="1"/>
</dbReference>
<dbReference type="CDD" id="cd00009">
    <property type="entry name" value="AAA"/>
    <property type="match status" value="1"/>
</dbReference>
<organism evidence="5 6">
    <name type="scientific">Desulfomonile tiedjei</name>
    <dbReference type="NCBI Taxonomy" id="2358"/>
    <lineage>
        <taxon>Bacteria</taxon>
        <taxon>Pseudomonadati</taxon>
        <taxon>Thermodesulfobacteriota</taxon>
        <taxon>Desulfomonilia</taxon>
        <taxon>Desulfomonilales</taxon>
        <taxon>Desulfomonilaceae</taxon>
        <taxon>Desulfomonile</taxon>
    </lineage>
</organism>
<evidence type="ECO:0000313" key="5">
    <source>
        <dbReference type="EMBL" id="MBI5248824.1"/>
    </source>
</evidence>
<dbReference type="GO" id="GO:0006355">
    <property type="term" value="P:regulation of DNA-templated transcription"/>
    <property type="evidence" value="ECO:0007669"/>
    <property type="project" value="InterPro"/>
</dbReference>
<keyword evidence="1" id="KW-0547">Nucleotide-binding</keyword>
<feature type="domain" description="PAS" evidence="4">
    <location>
        <begin position="327"/>
        <end position="388"/>
    </location>
</feature>
<dbReference type="PROSITE" id="PS00675">
    <property type="entry name" value="SIGMA54_INTERACT_1"/>
    <property type="match status" value="1"/>
</dbReference>
<dbReference type="InterPro" id="IPR002078">
    <property type="entry name" value="Sigma_54_int"/>
</dbReference>
<dbReference type="InterPro" id="IPR003593">
    <property type="entry name" value="AAA+_ATPase"/>
</dbReference>
<dbReference type="EMBL" id="JACRDE010000145">
    <property type="protein sequence ID" value="MBI5248824.1"/>
    <property type="molecule type" value="Genomic_DNA"/>
</dbReference>
<evidence type="ECO:0000259" key="3">
    <source>
        <dbReference type="PROSITE" id="PS50045"/>
    </source>
</evidence>
<dbReference type="AlphaFoldDB" id="A0A9D6UZQ6"/>
<proteinExistence type="predicted"/>
<evidence type="ECO:0000313" key="6">
    <source>
        <dbReference type="Proteomes" id="UP000807825"/>
    </source>
</evidence>
<reference evidence="5" key="1">
    <citation type="submission" date="2020-07" db="EMBL/GenBank/DDBJ databases">
        <title>Huge and variable diversity of episymbiotic CPR bacteria and DPANN archaea in groundwater ecosystems.</title>
        <authorList>
            <person name="He C.Y."/>
            <person name="Keren R."/>
            <person name="Whittaker M."/>
            <person name="Farag I.F."/>
            <person name="Doudna J."/>
            <person name="Cate J.H.D."/>
            <person name="Banfield J.F."/>
        </authorList>
    </citation>
    <scope>NUCLEOTIDE SEQUENCE</scope>
    <source>
        <strain evidence="5">NC_groundwater_1664_Pr3_B-0.1um_52_9</strain>
    </source>
</reference>
<evidence type="ECO:0000256" key="1">
    <source>
        <dbReference type="ARBA" id="ARBA00022741"/>
    </source>
</evidence>
<sequence length="648" mass="72217">MATPKKAKPSVGIKGTNAQTDSGKGVTINDLRDFLKRCLAERPKLKGFTPAKNSIPAWEDLEIGLLSGYVTALNDVLQFVKGDREALAAKLRHGFLQLDASSFSKLSQRQEPHLMEEAALGELMYLVPCTQCQSAVSIFAASCGKCGTPGYIKTLLDDFQDASFLGRIAGRSDRTKSRPFGYSVDRWKNELESMGVKDREPELWQTYWRKFESSYALGWEEFQGYLRQALDDTLAVNLGSLPTGLRNAIENIKSTFGANWDQVVEHFHTAAARVIDDQRPWVDNSSEISVLGDFSTLLIELYTKGIETFRFLEPGLEGAMDYMLSAEDSRDGYFVKDLSNTYVYVNSAMGDLLKRQDIELLGKTDRDLYSEAEAQVLQEAFEKAVKGEMFIHEQSRLVGGRLKRFREVFVPKRSLEGEVVGVYGISREVPHIVTDYTPVTTADCPYPSEAMRRAMAQCRLVAPKLSSVLLLGESGSGKDHLARYIHKQSGRSGPFRPINCAAIPESLAESMLFGHERGAFTGATQQMTGFFEIANEGTAFINEIGELPLLMQAKLLTFLDDKIVQRIGGTTDVPVDVRIIAATNKDLREAVANGRFRQDLFYRLNVFSIRVPPLRERMEDLPVLTKDLITKLSTELELDSVPGMSTEA</sequence>
<dbReference type="SUPFAM" id="SSF55785">
    <property type="entry name" value="PYP-like sensor domain (PAS domain)"/>
    <property type="match status" value="1"/>
</dbReference>
<dbReference type="InterPro" id="IPR035965">
    <property type="entry name" value="PAS-like_dom_sf"/>
</dbReference>
<name>A0A9D6UZQ6_9BACT</name>
<comment type="caution">
    <text evidence="5">The sequence shown here is derived from an EMBL/GenBank/DDBJ whole genome shotgun (WGS) entry which is preliminary data.</text>
</comment>
<dbReference type="Gene3D" id="3.30.450.20">
    <property type="entry name" value="PAS domain"/>
    <property type="match status" value="1"/>
</dbReference>
<dbReference type="SMART" id="SM00091">
    <property type="entry name" value="PAS"/>
    <property type="match status" value="1"/>
</dbReference>
<protein>
    <submittedName>
        <fullName evidence="5">Sigma 54-interacting transcriptional regulator</fullName>
    </submittedName>
</protein>
<feature type="domain" description="Sigma-54 factor interaction" evidence="3">
    <location>
        <begin position="448"/>
        <end position="648"/>
    </location>
</feature>
<gene>
    <name evidence="5" type="ORF">HY912_04960</name>
</gene>
<feature type="non-terminal residue" evidence="5">
    <location>
        <position position="648"/>
    </location>
</feature>
<keyword evidence="2" id="KW-0067">ATP-binding</keyword>
<dbReference type="Gene3D" id="3.40.50.300">
    <property type="entry name" value="P-loop containing nucleotide triphosphate hydrolases"/>
    <property type="match status" value="1"/>
</dbReference>
<dbReference type="GO" id="GO:0005524">
    <property type="term" value="F:ATP binding"/>
    <property type="evidence" value="ECO:0007669"/>
    <property type="project" value="UniProtKB-KW"/>
</dbReference>